<keyword evidence="5 8" id="KW-0812">Transmembrane</keyword>
<keyword evidence="3" id="KW-0813">Transport</keyword>
<dbReference type="Proteomes" id="UP001549104">
    <property type="component" value="Unassembled WGS sequence"/>
</dbReference>
<feature type="transmembrane region" description="Helical" evidence="8">
    <location>
        <begin position="46"/>
        <end position="67"/>
    </location>
</feature>
<evidence type="ECO:0000256" key="1">
    <source>
        <dbReference type="ARBA" id="ARBA00004141"/>
    </source>
</evidence>
<comment type="similarity">
    <text evidence="2">Belongs to the amino acid-polyamine-organocation (APC) superfamily. Spore germination protein (SGP) (TC 2.A.3.9) family.</text>
</comment>
<name>A0ABV2K8K5_SPOPS</name>
<feature type="transmembrane region" description="Helical" evidence="8">
    <location>
        <begin position="188"/>
        <end position="209"/>
    </location>
</feature>
<comment type="caution">
    <text evidence="9">The sequence shown here is derived from an EMBL/GenBank/DDBJ whole genome shotgun (WGS) entry which is preliminary data.</text>
</comment>
<feature type="transmembrane region" description="Helical" evidence="8">
    <location>
        <begin position="336"/>
        <end position="358"/>
    </location>
</feature>
<evidence type="ECO:0000256" key="5">
    <source>
        <dbReference type="ARBA" id="ARBA00022692"/>
    </source>
</evidence>
<keyword evidence="10" id="KW-1185">Reference proteome</keyword>
<sequence length="370" mass="42692">MKNSIQIGPTDTINAFLLFFIIHTAQIGIGIQGFQRIIYQDAKHDAWISVLLAGLATHIIAIFMLKTLEIYGSNDLYGIHQDVFGKWIGNLLNIIYIFYCSGAFFSVLRNYIEVVQTWVFPDLNTWFLAASLLLIVIYTFTGGLRVIVGVSFFSFVLSIWLFPMLAYPMKYMELRSLLPILEADMSGILKGVKSMTFTIVGFEILYVIYPFVKDKKNAKKHIHLGLLMTTLIYLAIMLVTLTYFSGEQLTKTIWATLSLFSIVKFPFIERFEYIAVCFWMLIILPNLCLFLWAAFRGTRRLVKVSANKFVWVFSLIIFIASLILKTRPQINTFNNYFGQVAFYIVFVYPIILYVLAVAKRKFKSRKEQIE</sequence>
<protein>
    <submittedName>
        <fullName evidence="9">Spore germination protein (Amino acid permease)</fullName>
    </submittedName>
</protein>
<dbReference type="PANTHER" id="PTHR34975:SF2">
    <property type="entry name" value="SPORE GERMINATION PROTEIN A2"/>
    <property type="match status" value="1"/>
</dbReference>
<accession>A0ABV2K8K5</accession>
<gene>
    <name evidence="9" type="ORF">ABIC55_001488</name>
</gene>
<evidence type="ECO:0000313" key="10">
    <source>
        <dbReference type="Proteomes" id="UP001549104"/>
    </source>
</evidence>
<feature type="transmembrane region" description="Helical" evidence="8">
    <location>
        <begin position="273"/>
        <end position="294"/>
    </location>
</feature>
<evidence type="ECO:0000256" key="3">
    <source>
        <dbReference type="ARBA" id="ARBA00022448"/>
    </source>
</evidence>
<feature type="transmembrane region" description="Helical" evidence="8">
    <location>
        <begin position="221"/>
        <end position="244"/>
    </location>
</feature>
<keyword evidence="6 8" id="KW-1133">Transmembrane helix</keyword>
<dbReference type="EMBL" id="JBEPME010000001">
    <property type="protein sequence ID" value="MET3656404.1"/>
    <property type="molecule type" value="Genomic_DNA"/>
</dbReference>
<feature type="transmembrane region" description="Helical" evidence="8">
    <location>
        <begin position="306"/>
        <end position="324"/>
    </location>
</feature>
<reference evidence="9 10" key="1">
    <citation type="submission" date="2024-06" db="EMBL/GenBank/DDBJ databases">
        <title>Sorghum-associated microbial communities from plants grown in Nebraska, USA.</title>
        <authorList>
            <person name="Schachtman D."/>
        </authorList>
    </citation>
    <scope>NUCLEOTIDE SEQUENCE [LARGE SCALE GENOMIC DNA]</scope>
    <source>
        <strain evidence="9 10">1288</strain>
    </source>
</reference>
<feature type="transmembrane region" description="Helical" evidence="8">
    <location>
        <begin position="123"/>
        <end position="140"/>
    </location>
</feature>
<organism evidence="9 10">
    <name type="scientific">Sporosarcina psychrophila</name>
    <name type="common">Bacillus psychrophilus</name>
    <dbReference type="NCBI Taxonomy" id="1476"/>
    <lineage>
        <taxon>Bacteria</taxon>
        <taxon>Bacillati</taxon>
        <taxon>Bacillota</taxon>
        <taxon>Bacilli</taxon>
        <taxon>Bacillales</taxon>
        <taxon>Caryophanaceae</taxon>
        <taxon>Sporosarcina</taxon>
    </lineage>
</organism>
<dbReference type="RefSeq" id="WP_354312648.1">
    <property type="nucleotide sequence ID" value="NZ_JBEPME010000001.1"/>
</dbReference>
<evidence type="ECO:0000256" key="7">
    <source>
        <dbReference type="ARBA" id="ARBA00023136"/>
    </source>
</evidence>
<evidence type="ECO:0000256" key="8">
    <source>
        <dbReference type="SAM" id="Phobius"/>
    </source>
</evidence>
<evidence type="ECO:0000256" key="4">
    <source>
        <dbReference type="ARBA" id="ARBA00022544"/>
    </source>
</evidence>
<proteinExistence type="inferred from homology"/>
<evidence type="ECO:0000313" key="9">
    <source>
        <dbReference type="EMBL" id="MET3656404.1"/>
    </source>
</evidence>
<feature type="transmembrane region" description="Helical" evidence="8">
    <location>
        <begin position="146"/>
        <end position="167"/>
    </location>
</feature>
<dbReference type="Pfam" id="PF03845">
    <property type="entry name" value="Spore_permease"/>
    <property type="match status" value="1"/>
</dbReference>
<dbReference type="Gene3D" id="1.20.1740.10">
    <property type="entry name" value="Amino acid/polyamine transporter I"/>
    <property type="match status" value="1"/>
</dbReference>
<feature type="transmembrane region" description="Helical" evidence="8">
    <location>
        <begin position="87"/>
        <end position="111"/>
    </location>
</feature>
<evidence type="ECO:0000256" key="2">
    <source>
        <dbReference type="ARBA" id="ARBA00007998"/>
    </source>
</evidence>
<keyword evidence="4" id="KW-0309">Germination</keyword>
<dbReference type="InterPro" id="IPR004761">
    <property type="entry name" value="Spore_GerAB"/>
</dbReference>
<dbReference type="PANTHER" id="PTHR34975">
    <property type="entry name" value="SPORE GERMINATION PROTEIN A2"/>
    <property type="match status" value="1"/>
</dbReference>
<keyword evidence="7 8" id="KW-0472">Membrane</keyword>
<comment type="subcellular location">
    <subcellularLocation>
        <location evidence="1">Membrane</location>
        <topology evidence="1">Multi-pass membrane protein</topology>
    </subcellularLocation>
</comment>
<dbReference type="NCBIfam" id="TIGR00912">
    <property type="entry name" value="2A0309"/>
    <property type="match status" value="1"/>
</dbReference>
<feature type="transmembrane region" description="Helical" evidence="8">
    <location>
        <begin position="12"/>
        <end position="34"/>
    </location>
</feature>
<evidence type="ECO:0000256" key="6">
    <source>
        <dbReference type="ARBA" id="ARBA00022989"/>
    </source>
</evidence>